<evidence type="ECO:0000259" key="2">
    <source>
        <dbReference type="Pfam" id="PF11935"/>
    </source>
</evidence>
<evidence type="ECO:0000313" key="3">
    <source>
        <dbReference type="EMBL" id="EPS64126.1"/>
    </source>
</evidence>
<feature type="region of interest" description="Disordered" evidence="1">
    <location>
        <begin position="321"/>
        <end position="387"/>
    </location>
</feature>
<dbReference type="AlphaFoldDB" id="S8CHQ3"/>
<proteinExistence type="predicted"/>
<dbReference type="InterPro" id="IPR011989">
    <property type="entry name" value="ARM-like"/>
</dbReference>
<sequence length="1004" mass="110178">NASDVAAKLDHLRKIRRELLDSDSESVVEFLSRLLDLLSDGSSPVRKNVTELIGEIGLKHLELLPEIVPALMGVLNDDTLSVCRQAILCSIDIFRCCLVKVAIQGLYSTEINESLRLSWECMLKLKDELCSIAFGAGSESRRLSALKFIEHFVLLYTTDGSLDPQKFEEFDISWVRSGHPILNVSELAAEASQILSLLLDQLRVPHSKSNSYLMINVLIRSLSIIARKRPAFYGRILPVLLGFKPSISDSSALHLAGVNHALKKAFESCLDCTHHAASPWRNRLVIALNGIKVEAISEPPPKQILETDENEINTQAAQICEDEKPLVDRSNAGKKRTGTFDKQEFTESDIGGKRARLVRSHSEEPGSETSREQETTSTSGSSEDGGPVQQLVAMFGALVAQGEKAVASLEILISSISADLLAEVVMANMRNLPPGNFKTEASDSSSLLHSGTVADLVQSDTHIKHLSLLLADVLPHPSSAQDDGYLLPAAFEVCLVLLFKCRRLAFQANDIIDAPNEIPGIFLPIQNAEFSELSSSNGLADAYDKNSSDLVDDPQADKAILGHRPIDFAHLFPAERSEELSSNSVIIESASVNLPTAAPEESIPRLVLPKISAPVIYLVDEQKDKLHQLAFVHIIDAYRQVSVAGGSQARFSILAHSGIEFPTELDPWKLLKEHILSDYINNEGHELTLRVLYRLFGEAEAGRDFFSSTNATCVYETFLLQVAETLTDSFPASDKSLTRLLCEVPYLPKSIFEMLGSLSCPGNDDKELHGGDRVTQGLSVVWSLILQRPPIRDSCLKIALKSSIHFLEEVRMKTIRLVANKLYPLSSISGKIEIFAKEMMLSVIGGKSAEADKIRSSATAKEIFPDINMLSASESVPSSTVTEVLRCMSLYFALCTKVILLRKHSLLREVFDAYEGASEVAKQAIHQQIPLLVRTIGSSPDLLTIISDPPTGSEGLIIQVVQTLTDGIVPSAELVLTITKLYDKKLQDVDVLIPVLPFLPRHEV</sequence>
<dbReference type="EMBL" id="AUSU01005028">
    <property type="protein sequence ID" value="EPS64126.1"/>
    <property type="molecule type" value="Genomic_DNA"/>
</dbReference>
<comment type="caution">
    <text evidence="3">The sequence shown here is derived from an EMBL/GenBank/DDBJ whole genome shotgun (WGS) entry which is preliminary data.</text>
</comment>
<protein>
    <recommendedName>
        <fullName evidence="2">Symplekin/Pta1 N-terminal domain-containing protein</fullName>
    </recommendedName>
</protein>
<feature type="non-terminal residue" evidence="3">
    <location>
        <position position="1"/>
    </location>
</feature>
<dbReference type="SUPFAM" id="SSF48371">
    <property type="entry name" value="ARM repeat"/>
    <property type="match status" value="1"/>
</dbReference>
<accession>S8CHQ3</accession>
<dbReference type="PANTHER" id="PTHR47184:SF2">
    <property type="entry name" value="SYMPLEKIN"/>
    <property type="match status" value="1"/>
</dbReference>
<evidence type="ECO:0000313" key="4">
    <source>
        <dbReference type="Proteomes" id="UP000015453"/>
    </source>
</evidence>
<dbReference type="PANTHER" id="PTHR47184">
    <property type="entry name" value="PHOSPHATIDYLINOSITOL 3-AND 4-KINASE FAMILY PROTEIN-RELATED"/>
    <property type="match status" value="1"/>
</dbReference>
<feature type="non-terminal residue" evidence="3">
    <location>
        <position position="1004"/>
    </location>
</feature>
<dbReference type="Pfam" id="PF11935">
    <property type="entry name" value="SYMPK_PTA1_N"/>
    <property type="match status" value="1"/>
</dbReference>
<feature type="compositionally biased region" description="Low complexity" evidence="1">
    <location>
        <begin position="375"/>
        <end position="386"/>
    </location>
</feature>
<gene>
    <name evidence="3" type="ORF">M569_10655</name>
</gene>
<dbReference type="Gene3D" id="1.25.10.10">
    <property type="entry name" value="Leucine-rich Repeat Variant"/>
    <property type="match status" value="1"/>
</dbReference>
<feature type="domain" description="Symplekin/Pta1 N-terminal" evidence="2">
    <location>
        <begin position="81"/>
        <end position="289"/>
    </location>
</feature>
<name>S8CHQ3_9LAMI</name>
<dbReference type="InterPro" id="IPR016024">
    <property type="entry name" value="ARM-type_fold"/>
</dbReference>
<reference evidence="3 4" key="1">
    <citation type="journal article" date="2013" name="BMC Genomics">
        <title>The miniature genome of a carnivorous plant Genlisea aurea contains a low number of genes and short non-coding sequences.</title>
        <authorList>
            <person name="Leushkin E.V."/>
            <person name="Sutormin R.A."/>
            <person name="Nabieva E.R."/>
            <person name="Penin A.A."/>
            <person name="Kondrashov A.S."/>
            <person name="Logacheva M.D."/>
        </authorList>
    </citation>
    <scope>NUCLEOTIDE SEQUENCE [LARGE SCALE GENOMIC DNA]</scope>
</reference>
<evidence type="ECO:0000256" key="1">
    <source>
        <dbReference type="SAM" id="MobiDB-lite"/>
    </source>
</evidence>
<keyword evidence="4" id="KW-1185">Reference proteome</keyword>
<dbReference type="OrthoDB" id="331600at2759"/>
<dbReference type="InterPro" id="IPR032460">
    <property type="entry name" value="Symplekin/Pta1_N"/>
</dbReference>
<dbReference type="Proteomes" id="UP000015453">
    <property type="component" value="Unassembled WGS sequence"/>
</dbReference>
<organism evidence="3 4">
    <name type="scientific">Genlisea aurea</name>
    <dbReference type="NCBI Taxonomy" id="192259"/>
    <lineage>
        <taxon>Eukaryota</taxon>
        <taxon>Viridiplantae</taxon>
        <taxon>Streptophyta</taxon>
        <taxon>Embryophyta</taxon>
        <taxon>Tracheophyta</taxon>
        <taxon>Spermatophyta</taxon>
        <taxon>Magnoliopsida</taxon>
        <taxon>eudicotyledons</taxon>
        <taxon>Gunneridae</taxon>
        <taxon>Pentapetalae</taxon>
        <taxon>asterids</taxon>
        <taxon>lamiids</taxon>
        <taxon>Lamiales</taxon>
        <taxon>Lentibulariaceae</taxon>
        <taxon>Genlisea</taxon>
    </lineage>
</organism>
<feature type="compositionally biased region" description="Basic and acidic residues" evidence="1">
    <location>
        <begin position="360"/>
        <end position="374"/>
    </location>
</feature>